<dbReference type="Gene3D" id="3.30.450.20">
    <property type="entry name" value="PAS domain"/>
    <property type="match status" value="2"/>
</dbReference>
<evidence type="ECO:0000313" key="6">
    <source>
        <dbReference type="Proteomes" id="UP000308488"/>
    </source>
</evidence>
<dbReference type="NCBIfam" id="TIGR00229">
    <property type="entry name" value="sensory_box"/>
    <property type="match status" value="1"/>
</dbReference>
<gene>
    <name evidence="5" type="ORF">FDP08_01960</name>
</gene>
<dbReference type="Gene3D" id="3.30.70.270">
    <property type="match status" value="1"/>
</dbReference>
<dbReference type="SMART" id="SM00267">
    <property type="entry name" value="GGDEF"/>
    <property type="match status" value="1"/>
</dbReference>
<feature type="domain" description="EAL" evidence="3">
    <location>
        <begin position="613"/>
        <end position="867"/>
    </location>
</feature>
<sequence length="870" mass="95892">MRGLAAQPLKLRLKVLLSGTILLEVVVTDRNTATISSVALPIQSCNSGFQERFMAGTPDNDELFTDLTEALAMACSVVCAAVIVKDGKSPDHYIGNPEAAQLLLTLDSVQATLADGIPRTEVPPPDTALAAAAFIAVEPLSLPHQQSLTTVIAFAGEHLTDCERAVALLHSLATEAANELMFLRQTPFLAAAFAEIECGVTIADPSLEDAPLVYANAAFERMTGYSKAELLGRNCRFLQGDLHDQPGLRIIRNALARGTDCTAVVTNFRRNGEPFENRIKLRAIRTNDGTLSHIIGIQLDVTRELLALESLARQKRRYESLIRTQSGYIWLMNAKGELKDVPEKWLELAGLSSLSGLPDLAAIRGALTPEAALAFQDKWSEALRSVTPFEVVYELSGQSSSPRWFLDCVTPVFDDNNHLIEWIAASQEITELKRAEKEVERAAYEDRLTGLLTPEGFAQRLDELLKAMDLHPASPVVVVDIKALREINNTRGYDVGDEVLREAARRLTAEVGHSGLVARTGGDEFTVLTLLEHQRTKRQLQRCMAAVFDVPFEIRGFAFHVEASFGYARIRSSRGDARKLMTDAALAMHRSQHNSPLPWTQYTKALEQKTRETVDLTTKLRHALEADQLELYYQPQVDLATGRIISAEALLRWNHPQAGFIPPGLFIPLAEQSQLIGPLGDWVLRQACRDLKAWRDTGLAVCPVSINVSLIQFQLGSVPDKVRQALTEYNVAPGELTLEITESVFEHHGRDLKKDLEALSAMGVRLSLDDFGTGYSSLAHLNDYFFDEIKIDKSFVSRLDDGAYAQAIVKAIIFIAAAIDADVVAEGIELTKSIATLQHLGCKKGQGFLYSHAVPEASWRQLLIDQKPYS</sequence>
<dbReference type="SUPFAM" id="SSF55785">
    <property type="entry name" value="PYP-like sensor domain (PAS domain)"/>
    <property type="match status" value="2"/>
</dbReference>
<dbReference type="Pfam" id="PF13426">
    <property type="entry name" value="PAS_9"/>
    <property type="match status" value="1"/>
</dbReference>
<dbReference type="SMART" id="SM00052">
    <property type="entry name" value="EAL"/>
    <property type="match status" value="1"/>
</dbReference>
<dbReference type="PANTHER" id="PTHR44757">
    <property type="entry name" value="DIGUANYLATE CYCLASE DGCP"/>
    <property type="match status" value="1"/>
</dbReference>
<dbReference type="InterPro" id="IPR043128">
    <property type="entry name" value="Rev_trsase/Diguanyl_cyclase"/>
</dbReference>
<evidence type="ECO:0000259" key="2">
    <source>
        <dbReference type="PROSITE" id="PS50113"/>
    </source>
</evidence>
<dbReference type="OrthoDB" id="8416215at2"/>
<dbReference type="Proteomes" id="UP000308488">
    <property type="component" value="Unassembled WGS sequence"/>
</dbReference>
<dbReference type="PROSITE" id="PS50883">
    <property type="entry name" value="EAL"/>
    <property type="match status" value="1"/>
</dbReference>
<protein>
    <submittedName>
        <fullName evidence="5">EAL domain-containing protein</fullName>
    </submittedName>
</protein>
<dbReference type="InterPro" id="IPR035965">
    <property type="entry name" value="PAS-like_dom_sf"/>
</dbReference>
<dbReference type="PROSITE" id="PS50113">
    <property type="entry name" value="PAC"/>
    <property type="match status" value="2"/>
</dbReference>
<dbReference type="InterPro" id="IPR000700">
    <property type="entry name" value="PAS-assoc_C"/>
</dbReference>
<feature type="domain" description="GGDEF" evidence="4">
    <location>
        <begin position="472"/>
        <end position="604"/>
    </location>
</feature>
<dbReference type="RefSeq" id="WP_137434359.1">
    <property type="nucleotide sequence ID" value="NZ_JANRHC010000004.1"/>
</dbReference>
<comment type="caution">
    <text evidence="5">The sequence shown here is derived from an EMBL/GenBank/DDBJ whole genome shotgun (WGS) entry which is preliminary data.</text>
</comment>
<feature type="domain" description="PAC" evidence="2">
    <location>
        <begin position="259"/>
        <end position="313"/>
    </location>
</feature>
<dbReference type="SMART" id="SM00091">
    <property type="entry name" value="PAS"/>
    <property type="match status" value="1"/>
</dbReference>
<dbReference type="CDD" id="cd01948">
    <property type="entry name" value="EAL"/>
    <property type="match status" value="1"/>
</dbReference>
<dbReference type="SUPFAM" id="SSF55073">
    <property type="entry name" value="Nucleotide cyclase"/>
    <property type="match status" value="1"/>
</dbReference>
<dbReference type="Pfam" id="PF00563">
    <property type="entry name" value="EAL"/>
    <property type="match status" value="1"/>
</dbReference>
<evidence type="ECO:0000259" key="3">
    <source>
        <dbReference type="PROSITE" id="PS50883"/>
    </source>
</evidence>
<reference evidence="5 6" key="1">
    <citation type="submission" date="2019-05" db="EMBL/GenBank/DDBJ databases">
        <title>Marinobacter panjinensis sp. nov., a moderately halophilic bacterium isolated from sea tidal flat environment.</title>
        <authorList>
            <person name="Yang W."/>
            <person name="An M."/>
            <person name="He W."/>
            <person name="Luo X."/>
            <person name="Zhu L."/>
            <person name="Chen G."/>
            <person name="Zhang Y."/>
            <person name="Wang Y."/>
        </authorList>
    </citation>
    <scope>NUCLEOTIDE SEQUENCE [LARGE SCALE GENOMIC DNA]</scope>
    <source>
        <strain evidence="5 6">PJ-16</strain>
    </source>
</reference>
<dbReference type="AlphaFoldDB" id="A0A4U6R007"/>
<dbReference type="Pfam" id="PF00990">
    <property type="entry name" value="GGDEF"/>
    <property type="match status" value="1"/>
</dbReference>
<feature type="domain" description="PAC" evidence="2">
    <location>
        <begin position="389"/>
        <end position="441"/>
    </location>
</feature>
<feature type="domain" description="PAS" evidence="1">
    <location>
        <begin position="208"/>
        <end position="234"/>
    </location>
</feature>
<dbReference type="InterPro" id="IPR001633">
    <property type="entry name" value="EAL_dom"/>
</dbReference>
<dbReference type="SUPFAM" id="SSF141868">
    <property type="entry name" value="EAL domain-like"/>
    <property type="match status" value="1"/>
</dbReference>
<keyword evidence="6" id="KW-1185">Reference proteome</keyword>
<evidence type="ECO:0000313" key="5">
    <source>
        <dbReference type="EMBL" id="TKV66937.1"/>
    </source>
</evidence>
<dbReference type="EMBL" id="SZYH01000001">
    <property type="protein sequence ID" value="TKV66937.1"/>
    <property type="molecule type" value="Genomic_DNA"/>
</dbReference>
<dbReference type="InterPro" id="IPR001610">
    <property type="entry name" value="PAC"/>
</dbReference>
<proteinExistence type="predicted"/>
<dbReference type="CDD" id="cd00130">
    <property type="entry name" value="PAS"/>
    <property type="match status" value="1"/>
</dbReference>
<dbReference type="InterPro" id="IPR000014">
    <property type="entry name" value="PAS"/>
</dbReference>
<evidence type="ECO:0000259" key="1">
    <source>
        <dbReference type="PROSITE" id="PS50112"/>
    </source>
</evidence>
<dbReference type="InterPro" id="IPR052155">
    <property type="entry name" value="Biofilm_reg_signaling"/>
</dbReference>
<dbReference type="SMART" id="SM00086">
    <property type="entry name" value="PAC"/>
    <property type="match status" value="2"/>
</dbReference>
<dbReference type="InterPro" id="IPR000160">
    <property type="entry name" value="GGDEF_dom"/>
</dbReference>
<dbReference type="PROSITE" id="PS50112">
    <property type="entry name" value="PAS"/>
    <property type="match status" value="1"/>
</dbReference>
<evidence type="ECO:0000259" key="4">
    <source>
        <dbReference type="PROSITE" id="PS50887"/>
    </source>
</evidence>
<dbReference type="CDD" id="cd01949">
    <property type="entry name" value="GGDEF"/>
    <property type="match status" value="1"/>
</dbReference>
<dbReference type="PROSITE" id="PS50887">
    <property type="entry name" value="GGDEF"/>
    <property type="match status" value="1"/>
</dbReference>
<dbReference type="InterPro" id="IPR035919">
    <property type="entry name" value="EAL_sf"/>
</dbReference>
<dbReference type="InterPro" id="IPR029787">
    <property type="entry name" value="Nucleotide_cyclase"/>
</dbReference>
<name>A0A4U6R007_9GAMM</name>
<organism evidence="5 6">
    <name type="scientific">Marinobacter panjinensis</name>
    <dbReference type="NCBI Taxonomy" id="2576384"/>
    <lineage>
        <taxon>Bacteria</taxon>
        <taxon>Pseudomonadati</taxon>
        <taxon>Pseudomonadota</taxon>
        <taxon>Gammaproteobacteria</taxon>
        <taxon>Pseudomonadales</taxon>
        <taxon>Marinobacteraceae</taxon>
        <taxon>Marinobacter</taxon>
    </lineage>
</organism>
<dbReference type="Gene3D" id="3.20.20.450">
    <property type="entry name" value="EAL domain"/>
    <property type="match status" value="1"/>
</dbReference>
<accession>A0A4U6R007</accession>
<dbReference type="PANTHER" id="PTHR44757:SF2">
    <property type="entry name" value="BIOFILM ARCHITECTURE MAINTENANCE PROTEIN MBAA"/>
    <property type="match status" value="1"/>
</dbReference>
<dbReference type="NCBIfam" id="TIGR00254">
    <property type="entry name" value="GGDEF"/>
    <property type="match status" value="1"/>
</dbReference>